<keyword evidence="2" id="KW-0813">Transport</keyword>
<dbReference type="OrthoDB" id="9796817at2"/>
<keyword evidence="3 5" id="KW-0732">Signal</keyword>
<reference evidence="7 8" key="1">
    <citation type="submission" date="2017-10" db="EMBL/GenBank/DDBJ databases">
        <title>Bacillus sp. nov., a halophilic bacterium isolated from a Yangshapao Lake.</title>
        <authorList>
            <person name="Wang H."/>
        </authorList>
    </citation>
    <scope>NUCLEOTIDE SEQUENCE [LARGE SCALE GENOMIC DNA]</scope>
    <source>
        <strain evidence="7 8">YSP-3</strain>
    </source>
</reference>
<dbReference type="PANTHER" id="PTHR30290">
    <property type="entry name" value="PERIPLASMIC BINDING COMPONENT OF ABC TRANSPORTER"/>
    <property type="match status" value="1"/>
</dbReference>
<dbReference type="PROSITE" id="PS51257">
    <property type="entry name" value="PROKAR_LIPOPROTEIN"/>
    <property type="match status" value="1"/>
</dbReference>
<feature type="region of interest" description="Disordered" evidence="4">
    <location>
        <begin position="27"/>
        <end position="80"/>
    </location>
</feature>
<dbReference type="GO" id="GO:0043190">
    <property type="term" value="C:ATP-binding cassette (ABC) transporter complex"/>
    <property type="evidence" value="ECO:0007669"/>
    <property type="project" value="InterPro"/>
</dbReference>
<dbReference type="Gene3D" id="3.10.105.10">
    <property type="entry name" value="Dipeptide-binding Protein, Domain 3"/>
    <property type="match status" value="1"/>
</dbReference>
<dbReference type="GO" id="GO:1904680">
    <property type="term" value="F:peptide transmembrane transporter activity"/>
    <property type="evidence" value="ECO:0007669"/>
    <property type="project" value="TreeGrafter"/>
</dbReference>
<feature type="chain" id="PRO_5039607589" evidence="5">
    <location>
        <begin position="22"/>
        <end position="615"/>
    </location>
</feature>
<dbReference type="InterPro" id="IPR030678">
    <property type="entry name" value="Peptide/Ni-bd"/>
</dbReference>
<evidence type="ECO:0000256" key="1">
    <source>
        <dbReference type="ARBA" id="ARBA00005695"/>
    </source>
</evidence>
<feature type="signal peptide" evidence="5">
    <location>
        <begin position="1"/>
        <end position="21"/>
    </location>
</feature>
<evidence type="ECO:0000256" key="5">
    <source>
        <dbReference type="SAM" id="SignalP"/>
    </source>
</evidence>
<organism evidence="7 8">
    <name type="scientific">Alteribacter lacisalsi</name>
    <dbReference type="NCBI Taxonomy" id="2045244"/>
    <lineage>
        <taxon>Bacteria</taxon>
        <taxon>Bacillati</taxon>
        <taxon>Bacillota</taxon>
        <taxon>Bacilli</taxon>
        <taxon>Bacillales</taxon>
        <taxon>Bacillaceae</taxon>
        <taxon>Alteribacter</taxon>
    </lineage>
</organism>
<evidence type="ECO:0000313" key="8">
    <source>
        <dbReference type="Proteomes" id="UP000248066"/>
    </source>
</evidence>
<dbReference type="InterPro" id="IPR039424">
    <property type="entry name" value="SBP_5"/>
</dbReference>
<proteinExistence type="inferred from homology"/>
<dbReference type="PANTHER" id="PTHR30290:SF9">
    <property type="entry name" value="OLIGOPEPTIDE-BINDING PROTEIN APPA"/>
    <property type="match status" value="1"/>
</dbReference>
<feature type="compositionally biased region" description="Acidic residues" evidence="4">
    <location>
        <begin position="27"/>
        <end position="69"/>
    </location>
</feature>
<comment type="similarity">
    <text evidence="1">Belongs to the bacterial solute-binding protein 5 family.</text>
</comment>
<gene>
    <name evidence="7" type="ORF">CR205_19885</name>
</gene>
<evidence type="ECO:0000256" key="2">
    <source>
        <dbReference type="ARBA" id="ARBA00022448"/>
    </source>
</evidence>
<dbReference type="RefSeq" id="WP_110521908.1">
    <property type="nucleotide sequence ID" value="NZ_PDOF01000006.1"/>
</dbReference>
<keyword evidence="8" id="KW-1185">Reference proteome</keyword>
<dbReference type="Gene3D" id="3.90.76.10">
    <property type="entry name" value="Dipeptide-binding Protein, Domain 1"/>
    <property type="match status" value="1"/>
</dbReference>
<dbReference type="GO" id="GO:0042597">
    <property type="term" value="C:periplasmic space"/>
    <property type="evidence" value="ECO:0007669"/>
    <property type="project" value="UniProtKB-ARBA"/>
</dbReference>
<comment type="caution">
    <text evidence="7">The sequence shown here is derived from an EMBL/GenBank/DDBJ whole genome shotgun (WGS) entry which is preliminary data.</text>
</comment>
<evidence type="ECO:0000256" key="3">
    <source>
        <dbReference type="ARBA" id="ARBA00022729"/>
    </source>
</evidence>
<feature type="domain" description="Solute-binding protein family 5" evidence="6">
    <location>
        <begin position="118"/>
        <end position="526"/>
    </location>
</feature>
<accession>A0A2W0H2V6</accession>
<dbReference type="InterPro" id="IPR000914">
    <property type="entry name" value="SBP_5_dom"/>
</dbReference>
<dbReference type="Pfam" id="PF00496">
    <property type="entry name" value="SBP_bac_5"/>
    <property type="match status" value="1"/>
</dbReference>
<dbReference type="EMBL" id="PDOF01000006">
    <property type="protein sequence ID" value="PYZ95391.1"/>
    <property type="molecule type" value="Genomic_DNA"/>
</dbReference>
<name>A0A2W0H2V6_9BACI</name>
<dbReference type="Proteomes" id="UP000248066">
    <property type="component" value="Unassembled WGS sequence"/>
</dbReference>
<dbReference type="GO" id="GO:0015833">
    <property type="term" value="P:peptide transport"/>
    <property type="evidence" value="ECO:0007669"/>
    <property type="project" value="TreeGrafter"/>
</dbReference>
<sequence>MKFSKFWLMLILSLSLVLVLAACGDDEEASGEEDGDDVEETEDDGTEEDGDADEEATEEDEAEGDESEGEAQRGGTITAGMYSAPGHQFNPLFYSDAYEANILSFTHESLVQLDENLEYQPALAESWDINDDFTSITYTLNEGIQWHDGEPLTADDVYFTYSTIADPEYVAAGGVRTNYVLNLAGYEEYNSGETDTLEGVEVIDDRTVAFHYDEPNIKILFDTSFIIVPAHPFEGMDIADIPDASASRDAGEIVGSGPFVLSEFIEGEQYALTAFADYWGGEPYLDGITWRVIQQSVMPGLLESGELDMIAEPNGVPASDFDRVDGLDNVTTYMTQDFGYQYMGIKHHHRTTEDVENGVINPENWVENEKVSDVRVRQAIASAINRQGIVDGLLYGMGSVMEAPFPEASWAFDENAVNTYPYEPDRANELLDEAGYEDVTGDGYREDPDGNEWTLNLDYPTGNEVRERTAPIIQDELGAVGIRVELRQPREAGPHFDMVEADNTDWDLYLAGWSLAVGDPDPAGIWQSTAAYNYTRWNDETSDELIQKAVTPPDAFDVDYRAEVYNEWAGHVSEQVPMVFLYSSDNIYAYNTDLQNVKELPAGIYQDSHLWYLAQ</sequence>
<dbReference type="SUPFAM" id="SSF53850">
    <property type="entry name" value="Periplasmic binding protein-like II"/>
    <property type="match status" value="1"/>
</dbReference>
<evidence type="ECO:0000313" key="7">
    <source>
        <dbReference type="EMBL" id="PYZ95391.1"/>
    </source>
</evidence>
<dbReference type="AlphaFoldDB" id="A0A2W0H2V6"/>
<evidence type="ECO:0000259" key="6">
    <source>
        <dbReference type="Pfam" id="PF00496"/>
    </source>
</evidence>
<dbReference type="PIRSF" id="PIRSF002741">
    <property type="entry name" value="MppA"/>
    <property type="match status" value="1"/>
</dbReference>
<evidence type="ECO:0000256" key="4">
    <source>
        <dbReference type="SAM" id="MobiDB-lite"/>
    </source>
</evidence>
<dbReference type="Gene3D" id="3.40.190.10">
    <property type="entry name" value="Periplasmic binding protein-like II"/>
    <property type="match status" value="1"/>
</dbReference>
<protein>
    <submittedName>
        <fullName evidence="7">Peptide ABC transporter substrate-binding protein</fullName>
    </submittedName>
</protein>